<dbReference type="EMBL" id="HF935567">
    <property type="protein sequence ID" value="CCX10827.1"/>
    <property type="molecule type" value="Genomic_DNA"/>
</dbReference>
<feature type="compositionally biased region" description="Polar residues" evidence="1">
    <location>
        <begin position="103"/>
        <end position="124"/>
    </location>
</feature>
<proteinExistence type="predicted"/>
<feature type="compositionally biased region" description="Polar residues" evidence="1">
    <location>
        <begin position="28"/>
        <end position="45"/>
    </location>
</feature>
<evidence type="ECO:0000313" key="2">
    <source>
        <dbReference type="EMBL" id="CCX10827.1"/>
    </source>
</evidence>
<dbReference type="Proteomes" id="UP000018144">
    <property type="component" value="Unassembled WGS sequence"/>
</dbReference>
<keyword evidence="3" id="KW-1185">Reference proteome</keyword>
<dbReference type="OrthoDB" id="5334357at2759"/>
<feature type="compositionally biased region" description="Basic and acidic residues" evidence="1">
    <location>
        <begin position="191"/>
        <end position="210"/>
    </location>
</feature>
<feature type="compositionally biased region" description="Acidic residues" evidence="1">
    <location>
        <begin position="324"/>
        <end position="335"/>
    </location>
</feature>
<evidence type="ECO:0000256" key="1">
    <source>
        <dbReference type="SAM" id="MobiDB-lite"/>
    </source>
</evidence>
<feature type="compositionally biased region" description="Polar residues" evidence="1">
    <location>
        <begin position="364"/>
        <end position="383"/>
    </location>
</feature>
<feature type="compositionally biased region" description="Basic and acidic residues" evidence="1">
    <location>
        <begin position="231"/>
        <end position="254"/>
    </location>
</feature>
<evidence type="ECO:0000313" key="3">
    <source>
        <dbReference type="Proteomes" id="UP000018144"/>
    </source>
</evidence>
<gene>
    <name evidence="2" type="ORF">PCON_10421</name>
</gene>
<protein>
    <submittedName>
        <fullName evidence="2">Uncharacterized protein</fullName>
    </submittedName>
</protein>
<name>U4L2Y2_PYROM</name>
<sequence length="805" mass="92266">MHPWDPFIPNEDHIRNRLFTPVPDYPRNSRNPLTKRTIPHQQQASLKRRTSITRASPGKPVSTFARPGPLPENINSSPQQRKIEITPIVTKKAGSEPRKKKSQSLATRSGNQNMPELKSLSTPTRMVVQVDGLKPPRNTPEGKLSKSTSGKKIGWQDQVADEGSHPENSTPRISMDNTSMDHPKPGKLHQLSKEEDNKRSLLRFSPEKVKYKPKLPKAATVTTGSSSLRRVVLEVKGKTTESKAEPKTEAKPASRGDIYAWRSTVTVPRKKSRVSPRSSKSQIVRSRIPVPSRPETPATQDDNGSSDDNSPPGTPTTVVVDDAQQSEDESDEEIESVTSEQPPSEMEISEPASSPPSVPQSASFTTQRGTAGTDYSKSESPTDYSKAPEYDNELKLDMQQTICGETALISDLRKQFLQSLGIDEISLPSLSDYIRNVNFNSVLKDRLREIKLHEMQQRIRIVKMLQYSSVYHGANDKELVCLKGWLDDLMDELWMIQCEKAQPSKIWFNQMFRWLWNRNKDGINQYDTRDDLYVLHNTSQQRVLAARKEHELFNLRDTGMELLRNGFRNKEKKMIEYWSWLRKINTVPGACGEEILGIYMRKLTRWDKNELSETLIQRRRMWYFCLDHYINWKEAISYYALGLKMMNLLIVFHDLWGMHVEGMSNQEKKDFGVLHDNLYRFATVFQRPVEEGEEPMWQENECMYCFSKAAADRVSQEENGSNIWMWLMQLASIAGYGKYYAAMMKVMTDGKDPEYVNNLFESHFWTPRTCSMMAGLKRIKDAMKKHAAPGDRMGLGIKKFNNNKV</sequence>
<feature type="region of interest" description="Disordered" evidence="1">
    <location>
        <begin position="19"/>
        <end position="388"/>
    </location>
</feature>
<organism evidence="2 3">
    <name type="scientific">Pyronema omphalodes (strain CBS 100304)</name>
    <name type="common">Pyronema confluens</name>
    <dbReference type="NCBI Taxonomy" id="1076935"/>
    <lineage>
        <taxon>Eukaryota</taxon>
        <taxon>Fungi</taxon>
        <taxon>Dikarya</taxon>
        <taxon>Ascomycota</taxon>
        <taxon>Pezizomycotina</taxon>
        <taxon>Pezizomycetes</taxon>
        <taxon>Pezizales</taxon>
        <taxon>Pyronemataceae</taxon>
        <taxon>Pyronema</taxon>
    </lineage>
</organism>
<reference evidence="2 3" key="1">
    <citation type="journal article" date="2013" name="PLoS Genet.">
        <title>The genome and development-dependent transcriptomes of Pyronema confluens: a window into fungal evolution.</title>
        <authorList>
            <person name="Traeger S."/>
            <person name="Altegoer F."/>
            <person name="Freitag M."/>
            <person name="Gabaldon T."/>
            <person name="Kempken F."/>
            <person name="Kumar A."/>
            <person name="Marcet-Houben M."/>
            <person name="Poggeler S."/>
            <person name="Stajich J.E."/>
            <person name="Nowrousian M."/>
        </authorList>
    </citation>
    <scope>NUCLEOTIDE SEQUENCE [LARGE SCALE GENOMIC DNA]</scope>
    <source>
        <strain evidence="3">CBS 100304</strain>
        <tissue evidence="2">Vegetative mycelium</tissue>
    </source>
</reference>
<feature type="compositionally biased region" description="Low complexity" evidence="1">
    <location>
        <begin position="301"/>
        <end position="311"/>
    </location>
</feature>
<dbReference type="AlphaFoldDB" id="U4L2Y2"/>
<accession>U4L2Y2</accession>
<feature type="compositionally biased region" description="Low complexity" evidence="1">
    <location>
        <begin position="336"/>
        <end position="352"/>
    </location>
</feature>
<feature type="compositionally biased region" description="Polar residues" evidence="1">
    <location>
        <begin position="166"/>
        <end position="178"/>
    </location>
</feature>